<comment type="subcellular location">
    <subcellularLocation>
        <location evidence="5 6">Cytoplasm</location>
    </subcellularLocation>
    <subcellularLocation>
        <location evidence="5 6">Cytoplasmic vesicle</location>
        <location evidence="5 6">COPI-coated vesicle membrane</location>
        <topology evidence="5 6">Peripheral membrane protein</topology>
        <orientation evidence="5 6">Cytoplasmic side</orientation>
    </subcellularLocation>
    <subcellularLocation>
        <location evidence="5 6">Golgi apparatus membrane</location>
        <topology evidence="5 6">Peripheral membrane protein</topology>
        <orientation evidence="5 6">Cytoplasmic side</orientation>
    </subcellularLocation>
</comment>
<keyword evidence="3 5" id="KW-0963">Cytoplasm</keyword>
<protein>
    <recommendedName>
        <fullName evidence="5">Coatomer subunit delta</fullName>
    </recommendedName>
</protein>
<dbReference type="GO" id="GO:0006890">
    <property type="term" value="P:retrograde vesicle-mediated transport, Golgi to endoplasmic reticulum"/>
    <property type="evidence" value="ECO:0007669"/>
    <property type="project" value="UniProtKB-UniRule"/>
</dbReference>
<dbReference type="PANTHER" id="PTHR10121:SF0">
    <property type="entry name" value="COATOMER SUBUNIT DELTA"/>
    <property type="match status" value="1"/>
</dbReference>
<dbReference type="GO" id="GO:0051645">
    <property type="term" value="P:Golgi localization"/>
    <property type="evidence" value="ECO:0007669"/>
    <property type="project" value="TreeGrafter"/>
</dbReference>
<proteinExistence type="inferred from homology"/>
<dbReference type="WBParaSite" id="MCU_008600-RC">
    <property type="protein sequence ID" value="MCU_008600-RC"/>
    <property type="gene ID" value="MCU_008600"/>
</dbReference>
<reference evidence="7" key="1">
    <citation type="submission" date="2019-11" db="UniProtKB">
        <authorList>
            <consortium name="WormBaseParasite"/>
        </authorList>
    </citation>
    <scope>IDENTIFICATION</scope>
</reference>
<accession>A0A5K3FMV7</accession>
<dbReference type="GO" id="GO:0006888">
    <property type="term" value="P:endoplasmic reticulum to Golgi vesicle-mediated transport"/>
    <property type="evidence" value="ECO:0007669"/>
    <property type="project" value="TreeGrafter"/>
</dbReference>
<keyword evidence="4 5" id="KW-0653">Protein transport</keyword>
<dbReference type="GO" id="GO:0015031">
    <property type="term" value="P:protein transport"/>
    <property type="evidence" value="ECO:0007669"/>
    <property type="project" value="UniProtKB-KW"/>
</dbReference>
<evidence type="ECO:0000256" key="1">
    <source>
        <dbReference type="ARBA" id="ARBA00010516"/>
    </source>
</evidence>
<keyword evidence="2 5" id="KW-0813">Transport</keyword>
<keyword evidence="5" id="KW-0968">Cytoplasmic vesicle</keyword>
<evidence type="ECO:0000256" key="4">
    <source>
        <dbReference type="ARBA" id="ARBA00022927"/>
    </source>
</evidence>
<comment type="similarity">
    <text evidence="1 5">Belongs to the adaptor complexes medium subunit family. Delta-COP subfamily.</text>
</comment>
<comment type="subunit">
    <text evidence="5">Oligomeric complex that consists of at least the alpha, beta, beta', gamma, delta, epsilon and zeta subunits.</text>
</comment>
<keyword evidence="5" id="KW-0931">ER-Golgi transport</keyword>
<evidence type="ECO:0000313" key="7">
    <source>
        <dbReference type="WBParaSite" id="MCU_008600-RC"/>
    </source>
</evidence>
<dbReference type="AlphaFoldDB" id="A0A5K3FMV7"/>
<organism evidence="7">
    <name type="scientific">Mesocestoides corti</name>
    <name type="common">Flatworm</name>
    <dbReference type="NCBI Taxonomy" id="53468"/>
    <lineage>
        <taxon>Eukaryota</taxon>
        <taxon>Metazoa</taxon>
        <taxon>Spiralia</taxon>
        <taxon>Lophotrochozoa</taxon>
        <taxon>Platyhelminthes</taxon>
        <taxon>Cestoda</taxon>
        <taxon>Eucestoda</taxon>
        <taxon>Cyclophyllidea</taxon>
        <taxon>Mesocestoididae</taxon>
        <taxon>Mesocestoides</taxon>
    </lineage>
</organism>
<dbReference type="InterPro" id="IPR027059">
    <property type="entry name" value="Coatomer_dsu"/>
</dbReference>
<dbReference type="GO" id="GO:0000139">
    <property type="term" value="C:Golgi membrane"/>
    <property type="evidence" value="ECO:0007669"/>
    <property type="project" value="UniProtKB-SubCell"/>
</dbReference>
<dbReference type="PANTHER" id="PTHR10121">
    <property type="entry name" value="COATOMER SUBUNIT DELTA"/>
    <property type="match status" value="1"/>
</dbReference>
<name>A0A5K3FMV7_MESCO</name>
<evidence type="ECO:0000256" key="5">
    <source>
        <dbReference type="RuleBase" id="RU364018"/>
    </source>
</evidence>
<dbReference type="GO" id="GO:0030126">
    <property type="term" value="C:COPI vesicle coat"/>
    <property type="evidence" value="ECO:0007669"/>
    <property type="project" value="UniProtKB-UniRule"/>
</dbReference>
<comment type="function">
    <text evidence="5">The coatomer is a cytosolic protein complex that binds to dilysine motifs and reversibly associates with Golgi non-clathrin-coated vesicles, which further mediate biosynthetic protein transport from the ER, via the Golgi up to the trans Golgi network. Coatomer complex is required for budding from Golgi membranes, and is essential for the retrograde Golgi-to-ER transport of dilysine-tagged proteins.</text>
</comment>
<evidence type="ECO:0000256" key="6">
    <source>
        <dbReference type="RuleBase" id="RU366052"/>
    </source>
</evidence>
<evidence type="ECO:0000256" key="3">
    <source>
        <dbReference type="ARBA" id="ARBA00022490"/>
    </source>
</evidence>
<keyword evidence="5" id="KW-0472">Membrane</keyword>
<sequence>MVLLAAAICTKDGKALVSRQFVEMSKSRVEGLISTFPKLADPAYSSNLQWVLEVLETCLSELCHGDENKPFLMSIVLIITKFKNCCSKIYVFSLL</sequence>
<evidence type="ECO:0000256" key="2">
    <source>
        <dbReference type="ARBA" id="ARBA00022448"/>
    </source>
</evidence>
<keyword evidence="5" id="KW-0333">Golgi apparatus</keyword>